<feature type="region of interest" description="Disordered" evidence="1">
    <location>
        <begin position="13"/>
        <end position="41"/>
    </location>
</feature>
<protein>
    <submittedName>
        <fullName evidence="2">Uncharacterized protein</fullName>
    </submittedName>
</protein>
<name>A0A4Q9MRE0_9APHY</name>
<accession>A0A4Q9MRE0</accession>
<gene>
    <name evidence="2" type="ORF">BD311DRAFT_806771</name>
</gene>
<dbReference type="EMBL" id="ML143419">
    <property type="protein sequence ID" value="TBU28736.1"/>
    <property type="molecule type" value="Genomic_DNA"/>
</dbReference>
<dbReference type="AlphaFoldDB" id="A0A4Q9MRE0"/>
<organism evidence="2">
    <name type="scientific">Dichomitus squalens</name>
    <dbReference type="NCBI Taxonomy" id="114155"/>
    <lineage>
        <taxon>Eukaryota</taxon>
        <taxon>Fungi</taxon>
        <taxon>Dikarya</taxon>
        <taxon>Basidiomycota</taxon>
        <taxon>Agaricomycotina</taxon>
        <taxon>Agaricomycetes</taxon>
        <taxon>Polyporales</taxon>
        <taxon>Polyporaceae</taxon>
        <taxon>Dichomitus</taxon>
    </lineage>
</organism>
<dbReference type="OrthoDB" id="10260614at2759"/>
<sequence length="99" mass="10409">MPAQVRMHTFLTGREAGGTKPGDSLHAASIGYGQEPDFEPFAPDQPTMEQRIAYALGRPSAASNEGKAQWGTSGRAASVPYKAVSIEVISSSTVASVDR</sequence>
<evidence type="ECO:0000256" key="1">
    <source>
        <dbReference type="SAM" id="MobiDB-lite"/>
    </source>
</evidence>
<evidence type="ECO:0000313" key="2">
    <source>
        <dbReference type="EMBL" id="TBU28736.1"/>
    </source>
</evidence>
<proteinExistence type="predicted"/>
<reference evidence="2" key="1">
    <citation type="submission" date="2019-01" db="EMBL/GenBank/DDBJ databases">
        <title>Draft genome sequences of three monokaryotic isolates of the white-rot basidiomycete fungus Dichomitus squalens.</title>
        <authorList>
            <consortium name="DOE Joint Genome Institute"/>
            <person name="Lopez S.C."/>
            <person name="Andreopoulos B."/>
            <person name="Pangilinan J."/>
            <person name="Lipzen A."/>
            <person name="Riley R."/>
            <person name="Ahrendt S."/>
            <person name="Ng V."/>
            <person name="Barry K."/>
            <person name="Daum C."/>
            <person name="Grigoriev I.V."/>
            <person name="Hilden K.S."/>
            <person name="Makela M.R."/>
            <person name="de Vries R.P."/>
        </authorList>
    </citation>
    <scope>NUCLEOTIDE SEQUENCE [LARGE SCALE GENOMIC DNA]</scope>
    <source>
        <strain evidence="2">OM18370.1</strain>
    </source>
</reference>
<dbReference type="Proteomes" id="UP000292957">
    <property type="component" value="Unassembled WGS sequence"/>
</dbReference>